<evidence type="ECO:0000256" key="1">
    <source>
        <dbReference type="SAM" id="MobiDB-lite"/>
    </source>
</evidence>
<dbReference type="Gramene" id="EFJ04669">
    <property type="protein sequence ID" value="EFJ04669"/>
    <property type="gene ID" value="SELMODRAFT_432186"/>
</dbReference>
<dbReference type="HOGENOM" id="CLU_1470597_0_0_1"/>
<feature type="region of interest" description="Disordered" evidence="1">
    <location>
        <begin position="1"/>
        <end position="37"/>
    </location>
</feature>
<dbReference type="InParanoid" id="D8TF88"/>
<organism evidence="3">
    <name type="scientific">Selaginella moellendorffii</name>
    <name type="common">Spikemoss</name>
    <dbReference type="NCBI Taxonomy" id="88036"/>
    <lineage>
        <taxon>Eukaryota</taxon>
        <taxon>Viridiplantae</taxon>
        <taxon>Streptophyta</taxon>
        <taxon>Embryophyta</taxon>
        <taxon>Tracheophyta</taxon>
        <taxon>Lycopodiopsida</taxon>
        <taxon>Selaginellales</taxon>
        <taxon>Selaginellaceae</taxon>
        <taxon>Selaginella</taxon>
    </lineage>
</organism>
<evidence type="ECO:0000313" key="3">
    <source>
        <dbReference type="Proteomes" id="UP000001514"/>
    </source>
</evidence>
<dbReference type="Proteomes" id="UP000001514">
    <property type="component" value="Unassembled WGS sequence"/>
</dbReference>
<evidence type="ECO:0000313" key="2">
    <source>
        <dbReference type="EMBL" id="EFJ04669.1"/>
    </source>
</evidence>
<name>D8TF88_SELML</name>
<dbReference type="EMBL" id="GL377765">
    <property type="protein sequence ID" value="EFJ04669.1"/>
    <property type="molecule type" value="Genomic_DNA"/>
</dbReference>
<keyword evidence="3" id="KW-1185">Reference proteome</keyword>
<reference evidence="2 3" key="1">
    <citation type="journal article" date="2011" name="Science">
        <title>The Selaginella genome identifies genetic changes associated with the evolution of vascular plants.</title>
        <authorList>
            <person name="Banks J.A."/>
            <person name="Nishiyama T."/>
            <person name="Hasebe M."/>
            <person name="Bowman J.L."/>
            <person name="Gribskov M."/>
            <person name="dePamphilis C."/>
            <person name="Albert V.A."/>
            <person name="Aono N."/>
            <person name="Aoyama T."/>
            <person name="Ambrose B.A."/>
            <person name="Ashton N.W."/>
            <person name="Axtell M.J."/>
            <person name="Barker E."/>
            <person name="Barker M.S."/>
            <person name="Bennetzen J.L."/>
            <person name="Bonawitz N.D."/>
            <person name="Chapple C."/>
            <person name="Cheng C."/>
            <person name="Correa L.G."/>
            <person name="Dacre M."/>
            <person name="DeBarry J."/>
            <person name="Dreyer I."/>
            <person name="Elias M."/>
            <person name="Engstrom E.M."/>
            <person name="Estelle M."/>
            <person name="Feng L."/>
            <person name="Finet C."/>
            <person name="Floyd S.K."/>
            <person name="Frommer W.B."/>
            <person name="Fujita T."/>
            <person name="Gramzow L."/>
            <person name="Gutensohn M."/>
            <person name="Harholt J."/>
            <person name="Hattori M."/>
            <person name="Heyl A."/>
            <person name="Hirai T."/>
            <person name="Hiwatashi Y."/>
            <person name="Ishikawa M."/>
            <person name="Iwata M."/>
            <person name="Karol K.G."/>
            <person name="Koehler B."/>
            <person name="Kolukisaoglu U."/>
            <person name="Kubo M."/>
            <person name="Kurata T."/>
            <person name="Lalonde S."/>
            <person name="Li K."/>
            <person name="Li Y."/>
            <person name="Litt A."/>
            <person name="Lyons E."/>
            <person name="Manning G."/>
            <person name="Maruyama T."/>
            <person name="Michael T.P."/>
            <person name="Mikami K."/>
            <person name="Miyazaki S."/>
            <person name="Morinaga S."/>
            <person name="Murata T."/>
            <person name="Mueller-Roeber B."/>
            <person name="Nelson D.R."/>
            <person name="Obara M."/>
            <person name="Oguri Y."/>
            <person name="Olmstead R.G."/>
            <person name="Onodera N."/>
            <person name="Petersen B.L."/>
            <person name="Pils B."/>
            <person name="Prigge M."/>
            <person name="Rensing S.A."/>
            <person name="Riano-Pachon D.M."/>
            <person name="Roberts A.W."/>
            <person name="Sato Y."/>
            <person name="Scheller H.V."/>
            <person name="Schulz B."/>
            <person name="Schulz C."/>
            <person name="Shakirov E.V."/>
            <person name="Shibagaki N."/>
            <person name="Shinohara N."/>
            <person name="Shippen D.E."/>
            <person name="Soerensen I."/>
            <person name="Sotooka R."/>
            <person name="Sugimoto N."/>
            <person name="Sugita M."/>
            <person name="Sumikawa N."/>
            <person name="Tanurdzic M."/>
            <person name="Theissen G."/>
            <person name="Ulvskov P."/>
            <person name="Wakazuki S."/>
            <person name="Weng J.K."/>
            <person name="Willats W.W."/>
            <person name="Wipf D."/>
            <person name="Wolf P.G."/>
            <person name="Yang L."/>
            <person name="Zimmer A.D."/>
            <person name="Zhu Q."/>
            <person name="Mitros T."/>
            <person name="Hellsten U."/>
            <person name="Loque D."/>
            <person name="Otillar R."/>
            <person name="Salamov A."/>
            <person name="Schmutz J."/>
            <person name="Shapiro H."/>
            <person name="Lindquist E."/>
            <person name="Lucas S."/>
            <person name="Rokhsar D."/>
            <person name="Grigoriev I.V."/>
        </authorList>
    </citation>
    <scope>NUCLEOTIDE SEQUENCE [LARGE SCALE GENOMIC DNA]</scope>
</reference>
<dbReference type="AlphaFoldDB" id="D8TF88"/>
<gene>
    <name evidence="2" type="ORF">SELMODRAFT_432186</name>
</gene>
<feature type="compositionally biased region" description="Polar residues" evidence="1">
    <location>
        <begin position="1"/>
        <end position="13"/>
    </location>
</feature>
<dbReference type="KEGG" id="smo:SELMODRAFT_432186"/>
<feature type="compositionally biased region" description="Acidic residues" evidence="1">
    <location>
        <begin position="18"/>
        <end position="27"/>
    </location>
</feature>
<accession>D8TF88</accession>
<protein>
    <submittedName>
        <fullName evidence="2">Uncharacterized protein</fullName>
    </submittedName>
</protein>
<sequence>MGKSFKNSFLSINRNEDDPFDDSPDEDNVPHTGNNGGGVSSFYHTTALVVWPKDCRMEALCYTQSSESVVKWLEEQHKCEPGRTNGDLERSLTSKVGWQFKDIQGKVFYSTSKPGRMGNGCHWRPSVSKTKELGEVDKGGKQALEEGRNQEGVQLLPSVSLLVSLIDSRIPYNTHPLQSPLHLI</sequence>
<proteinExistence type="predicted"/>